<keyword evidence="9 18" id="KW-1133">Transmembrane helix</keyword>
<comment type="catalytic activity">
    <reaction evidence="13">
        <text>2-carboxy-D-arabinitol 1-phosphate + H2O = 2-carboxy-D-arabinitol + phosphate</text>
        <dbReference type="Rhea" id="RHEA:17837"/>
        <dbReference type="ChEBI" id="CHEBI:15377"/>
        <dbReference type="ChEBI" id="CHEBI:43474"/>
        <dbReference type="ChEBI" id="CHEBI:58008"/>
        <dbReference type="ChEBI" id="CHEBI:58185"/>
        <dbReference type="EC" id="3.1.3.63"/>
    </reaction>
</comment>
<comment type="caution">
    <text evidence="19">The sequence shown here is derived from an EMBL/GenBank/DDBJ whole genome shotgun (WGS) entry which is preliminary data.</text>
</comment>
<evidence type="ECO:0000256" key="1">
    <source>
        <dbReference type="ARBA" id="ARBA00004470"/>
    </source>
</evidence>
<dbReference type="CDD" id="cd23995">
    <property type="entry name" value="Seipin_BSCL2_like"/>
    <property type="match status" value="1"/>
</dbReference>
<feature type="active site" description="Proton donor/acceptor" evidence="15">
    <location>
        <position position="132"/>
    </location>
</feature>
<feature type="binding site" evidence="16">
    <location>
        <position position="143"/>
    </location>
    <ligand>
        <name>substrate</name>
    </ligand>
</feature>
<evidence type="ECO:0000256" key="15">
    <source>
        <dbReference type="PIRSR" id="PIRSR613078-1"/>
    </source>
</evidence>
<dbReference type="GO" id="GO:0005789">
    <property type="term" value="C:endoplasmic reticulum membrane"/>
    <property type="evidence" value="ECO:0007669"/>
    <property type="project" value="UniProtKB-SubCell"/>
</dbReference>
<evidence type="ECO:0000256" key="5">
    <source>
        <dbReference type="ARBA" id="ARBA00022692"/>
    </source>
</evidence>
<dbReference type="InterPro" id="IPR013078">
    <property type="entry name" value="His_Pase_superF_clade-1"/>
</dbReference>
<evidence type="ECO:0000256" key="9">
    <source>
        <dbReference type="ARBA" id="ARBA00022989"/>
    </source>
</evidence>
<sequence>MLLLAPAPPPSATNTRRTPGGSPASRVRCSSVRELDASPSRGALPPLLEAKRVVLVRHGQSTWNAEGRIQGSSDLSVLTPKGESQAETSRLMLLSDTFDACFISPLARSRRTAEIIWDSRDKDLIPDYDLREIDLYSFQGLLKHEGKEKYGALFQQWQTNAPSCSIDGHYPVRELWDRAQSCWERILAHEGKSVLVVAHNAVNQALIATSLGLGIEYFRTLLQSNCGASVLDFTPQPSGRPPSVCLNRLNQTPNSPVSAESSAGRKSSKKIILVCQGATQNSSEGSLGGVGYAPLNMLGVIQAQKTAELLLDLKVNSIICSPQVAAVDTATAICEVQESADCLGADCVPRDIEMKNLLGLEIDDAFQTKQKSLGQMVQSGWMGGMEHQKLKTLWAQSEEAWQALVKELPADDAAESDRVVVAVGHPAIHLALLCRCLNLTREYMPSFHLDDGSISVIDFPDGPKGGAVGSSPTMDPVRHHPSMYDYHDDYRFLPAAEQPTGGSDTLLFLAIPAGWLIRLVAFLGERVISAVLTLVVIPVAAVVGELRAVPATASSLARRAAVGLLAAAFTFAALASVFVVSLLLGFVLVRHCVEDPVTVRQPLYFDYTEPQPSAAVALGGGWGAAAPLLPGGHFVTVSLTLILPDSDHNRQIGVFQIKAEAIAPSGTTIVSTTQPYMLRYKSAPVRLAQSALTIVPLVMGVRSESQSATLKMLQYREGHGRHKKTGLIRVFLQPRALTVHLPQVYRAEITVQTSLPWLKAMARSLKWTMCVWVSFCIYVILSVFAVYWVRTLVLSAWQWDRRLSDHQVKGKTTANLGRRDKGQSSHEEPSRGVVKWRDRRGKRKAQEALHDPMVELKLDEGSASTAAAAETDEVIDGDHGESHTA</sequence>
<feature type="transmembrane region" description="Helical" evidence="18">
    <location>
        <begin position="530"/>
        <end position="549"/>
    </location>
</feature>
<feature type="compositionally biased region" description="Basic and acidic residues" evidence="17">
    <location>
        <begin position="876"/>
        <end position="885"/>
    </location>
</feature>
<feature type="compositionally biased region" description="Pro residues" evidence="17">
    <location>
        <begin position="1"/>
        <end position="11"/>
    </location>
</feature>
<accession>A0AAD8W9U9</accession>
<keyword evidence="11 18" id="KW-0472">Membrane</keyword>
<keyword evidence="5 18" id="KW-0812">Transmembrane</keyword>
<feature type="region of interest" description="Disordered" evidence="17">
    <location>
        <begin position="1"/>
        <end position="29"/>
    </location>
</feature>
<evidence type="ECO:0000256" key="14">
    <source>
        <dbReference type="ARBA" id="ARBA00066640"/>
    </source>
</evidence>
<feature type="compositionally biased region" description="Basic and acidic residues" evidence="17">
    <location>
        <begin position="817"/>
        <end position="830"/>
    </location>
</feature>
<keyword evidence="7" id="KW-0256">Endoplasmic reticulum</keyword>
<keyword evidence="3" id="KW-0150">Chloroplast</keyword>
<comment type="similarity">
    <text evidence="12">Belongs to the phosphoglycerate mutase family.</text>
</comment>
<dbReference type="GO" id="GO:0047538">
    <property type="term" value="F:2-carboxy-D-arabinitol-1-phosphatase activity"/>
    <property type="evidence" value="ECO:0007669"/>
    <property type="project" value="UniProtKB-EC"/>
</dbReference>
<feature type="active site" description="Tele-phosphohistidine intermediate" evidence="15">
    <location>
        <position position="58"/>
    </location>
</feature>
<protein>
    <recommendedName>
        <fullName evidence="14">2-carboxy-D-arabinitol-1-phosphatase</fullName>
        <ecNumber evidence="14">3.1.3.63</ecNumber>
    </recommendedName>
</protein>
<comment type="subcellular location">
    <subcellularLocation>
        <location evidence="2">Endoplasmic reticulum membrane</location>
        <topology evidence="2">Multi-pass membrane protein</topology>
    </subcellularLocation>
    <subcellularLocation>
        <location evidence="1">Plastid</location>
        <location evidence="1">Chloroplast stroma</location>
    </subcellularLocation>
</comment>
<dbReference type="PANTHER" id="PTHR21212:SF5">
    <property type="entry name" value="SEIPIN-1"/>
    <property type="match status" value="1"/>
</dbReference>
<dbReference type="CDD" id="cd07067">
    <property type="entry name" value="HP_PGM_like"/>
    <property type="match status" value="2"/>
</dbReference>
<evidence type="ECO:0000256" key="18">
    <source>
        <dbReference type="SAM" id="Phobius"/>
    </source>
</evidence>
<dbReference type="GO" id="GO:0006629">
    <property type="term" value="P:lipid metabolic process"/>
    <property type="evidence" value="ECO:0007669"/>
    <property type="project" value="UniProtKB-KW"/>
</dbReference>
<keyword evidence="10" id="KW-0443">Lipid metabolism</keyword>
<evidence type="ECO:0000256" key="11">
    <source>
        <dbReference type="ARBA" id="ARBA00023136"/>
    </source>
</evidence>
<dbReference type="FunFam" id="3.40.50.1240:FF:000018">
    <property type="entry name" value="Phosphoglycerate mutase"/>
    <property type="match status" value="1"/>
</dbReference>
<feature type="binding site" evidence="16">
    <location>
        <begin position="57"/>
        <end position="64"/>
    </location>
    <ligand>
        <name>substrate</name>
    </ligand>
</feature>
<dbReference type="PANTHER" id="PTHR21212">
    <property type="entry name" value="BERNARDINELLI-SEIP CONGENITAL LIPODYSTROPHY 2 HOMOLOG BSCL2 PROTEIN"/>
    <property type="match status" value="1"/>
</dbReference>
<keyword evidence="4" id="KW-0934">Plastid</keyword>
<feature type="transmembrane region" description="Helical" evidence="18">
    <location>
        <begin position="769"/>
        <end position="789"/>
    </location>
</feature>
<evidence type="ECO:0000256" key="3">
    <source>
        <dbReference type="ARBA" id="ARBA00022528"/>
    </source>
</evidence>
<evidence type="ECO:0000313" key="20">
    <source>
        <dbReference type="Proteomes" id="UP001231189"/>
    </source>
</evidence>
<dbReference type="InterPro" id="IPR009617">
    <property type="entry name" value="Seipin"/>
</dbReference>
<feature type="region of interest" description="Disordered" evidence="17">
    <location>
        <begin position="810"/>
        <end position="885"/>
    </location>
</feature>
<dbReference type="Pfam" id="PF00300">
    <property type="entry name" value="His_Phos_1"/>
    <property type="match status" value="2"/>
</dbReference>
<dbReference type="SMART" id="SM00855">
    <property type="entry name" value="PGAM"/>
    <property type="match status" value="2"/>
</dbReference>
<evidence type="ECO:0000313" key="19">
    <source>
        <dbReference type="EMBL" id="KAK1647465.1"/>
    </source>
</evidence>
<dbReference type="SUPFAM" id="SSF53254">
    <property type="entry name" value="Phosphoglycerate mutase-like"/>
    <property type="match status" value="2"/>
</dbReference>
<evidence type="ECO:0000256" key="4">
    <source>
        <dbReference type="ARBA" id="ARBA00022640"/>
    </source>
</evidence>
<organism evidence="19 20">
    <name type="scientific">Lolium multiflorum</name>
    <name type="common">Italian ryegrass</name>
    <name type="synonym">Lolium perenne subsp. multiflorum</name>
    <dbReference type="NCBI Taxonomy" id="4521"/>
    <lineage>
        <taxon>Eukaryota</taxon>
        <taxon>Viridiplantae</taxon>
        <taxon>Streptophyta</taxon>
        <taxon>Embryophyta</taxon>
        <taxon>Tracheophyta</taxon>
        <taxon>Spermatophyta</taxon>
        <taxon>Magnoliopsida</taxon>
        <taxon>Liliopsida</taxon>
        <taxon>Poales</taxon>
        <taxon>Poaceae</taxon>
        <taxon>BOP clade</taxon>
        <taxon>Pooideae</taxon>
        <taxon>Poodae</taxon>
        <taxon>Poeae</taxon>
        <taxon>Poeae Chloroplast Group 2 (Poeae type)</taxon>
        <taxon>Loliodinae</taxon>
        <taxon>Loliinae</taxon>
        <taxon>Lolium</taxon>
    </lineage>
</organism>
<evidence type="ECO:0000256" key="16">
    <source>
        <dbReference type="PIRSR" id="PIRSR613078-2"/>
    </source>
</evidence>
<dbReference type="GO" id="GO:0009570">
    <property type="term" value="C:chloroplast stroma"/>
    <property type="evidence" value="ECO:0007669"/>
    <property type="project" value="UniProtKB-SubCell"/>
</dbReference>
<dbReference type="InterPro" id="IPR029033">
    <property type="entry name" value="His_PPase_superfam"/>
</dbReference>
<feature type="compositionally biased region" description="Basic and acidic residues" evidence="17">
    <location>
        <begin position="844"/>
        <end position="860"/>
    </location>
</feature>
<dbReference type="PROSITE" id="PS00175">
    <property type="entry name" value="PG_MUTASE"/>
    <property type="match status" value="1"/>
</dbReference>
<evidence type="ECO:0000256" key="7">
    <source>
        <dbReference type="ARBA" id="ARBA00022824"/>
    </source>
</evidence>
<feature type="transmembrane region" description="Helical" evidence="18">
    <location>
        <begin position="506"/>
        <end position="523"/>
    </location>
</feature>
<feature type="transmembrane region" description="Helical" evidence="18">
    <location>
        <begin position="561"/>
        <end position="589"/>
    </location>
</feature>
<feature type="binding site" evidence="16">
    <location>
        <position position="108"/>
    </location>
    <ligand>
        <name>substrate</name>
    </ligand>
</feature>
<dbReference type="EMBL" id="JAUUTY010000004">
    <property type="protein sequence ID" value="KAK1647465.1"/>
    <property type="molecule type" value="Genomic_DNA"/>
</dbReference>
<evidence type="ECO:0000256" key="13">
    <source>
        <dbReference type="ARBA" id="ARBA00052441"/>
    </source>
</evidence>
<name>A0AAD8W9U9_LOLMU</name>
<evidence type="ECO:0000256" key="8">
    <source>
        <dbReference type="ARBA" id="ARBA00022946"/>
    </source>
</evidence>
<dbReference type="Gene3D" id="3.40.50.1240">
    <property type="entry name" value="Phosphoglycerate mutase-like"/>
    <property type="match status" value="2"/>
</dbReference>
<reference evidence="19" key="1">
    <citation type="submission" date="2023-07" db="EMBL/GenBank/DDBJ databases">
        <title>A chromosome-level genome assembly of Lolium multiflorum.</title>
        <authorList>
            <person name="Chen Y."/>
            <person name="Copetti D."/>
            <person name="Kolliker R."/>
            <person name="Studer B."/>
        </authorList>
    </citation>
    <scope>NUCLEOTIDE SEQUENCE</scope>
    <source>
        <strain evidence="19">02402/16</strain>
        <tissue evidence="19">Leaf</tissue>
    </source>
</reference>
<evidence type="ECO:0000256" key="17">
    <source>
        <dbReference type="SAM" id="MobiDB-lite"/>
    </source>
</evidence>
<evidence type="ECO:0000256" key="6">
    <source>
        <dbReference type="ARBA" id="ARBA00022801"/>
    </source>
</evidence>
<keyword evidence="20" id="KW-1185">Reference proteome</keyword>
<proteinExistence type="inferred from homology"/>
<keyword evidence="6" id="KW-0378">Hydrolase</keyword>
<dbReference type="GO" id="GO:0140042">
    <property type="term" value="P:lipid droplet formation"/>
    <property type="evidence" value="ECO:0007669"/>
    <property type="project" value="UniProtKB-ARBA"/>
</dbReference>
<dbReference type="AlphaFoldDB" id="A0AAD8W9U9"/>
<evidence type="ECO:0000256" key="2">
    <source>
        <dbReference type="ARBA" id="ARBA00004477"/>
    </source>
</evidence>
<dbReference type="FunFam" id="3.40.50.1240:FF:000028">
    <property type="entry name" value="Putative 2-carboxy-D-arabinitol-1-phosphatase"/>
    <property type="match status" value="1"/>
</dbReference>
<dbReference type="InterPro" id="IPR001345">
    <property type="entry name" value="PG/BPGM_mutase_AS"/>
</dbReference>
<dbReference type="Proteomes" id="UP001231189">
    <property type="component" value="Unassembled WGS sequence"/>
</dbReference>
<dbReference type="Pfam" id="PF06775">
    <property type="entry name" value="Seipin"/>
    <property type="match status" value="1"/>
</dbReference>
<evidence type="ECO:0000256" key="12">
    <source>
        <dbReference type="ARBA" id="ARBA00038362"/>
    </source>
</evidence>
<evidence type="ECO:0000256" key="10">
    <source>
        <dbReference type="ARBA" id="ARBA00023098"/>
    </source>
</evidence>
<gene>
    <name evidence="19" type="ORF">QYE76_065270</name>
</gene>
<keyword evidence="8" id="KW-0809">Transit peptide</keyword>
<dbReference type="EC" id="3.1.3.63" evidence="14"/>